<evidence type="ECO:0000259" key="1">
    <source>
        <dbReference type="Pfam" id="PF19834"/>
    </source>
</evidence>
<proteinExistence type="predicted"/>
<accession>A0A917W9N7</accession>
<comment type="caution">
    <text evidence="2">The sequence shown here is derived from an EMBL/GenBank/DDBJ whole genome shotgun (WGS) entry which is preliminary data.</text>
</comment>
<keyword evidence="3" id="KW-1185">Reference proteome</keyword>
<evidence type="ECO:0000313" key="2">
    <source>
        <dbReference type="EMBL" id="GGL86382.1"/>
    </source>
</evidence>
<gene>
    <name evidence="2" type="ORF">GCM10011534_05410</name>
</gene>
<dbReference type="RefSeq" id="WP_028285477.1">
    <property type="nucleotide sequence ID" value="NZ_BMLF01000001.1"/>
</dbReference>
<dbReference type="Pfam" id="PF19834">
    <property type="entry name" value="DUF6314"/>
    <property type="match status" value="1"/>
</dbReference>
<reference evidence="2" key="1">
    <citation type="journal article" date="2014" name="Int. J. Syst. Evol. Microbiol.">
        <title>Complete genome sequence of Corynebacterium casei LMG S-19264T (=DSM 44701T), isolated from a smear-ripened cheese.</title>
        <authorList>
            <consortium name="US DOE Joint Genome Institute (JGI-PGF)"/>
            <person name="Walter F."/>
            <person name="Albersmeier A."/>
            <person name="Kalinowski J."/>
            <person name="Ruckert C."/>
        </authorList>
    </citation>
    <scope>NUCLEOTIDE SEQUENCE</scope>
    <source>
        <strain evidence="2">CGMCC 1.6293</strain>
    </source>
</reference>
<dbReference type="Proteomes" id="UP000649829">
    <property type="component" value="Unassembled WGS sequence"/>
</dbReference>
<reference evidence="2" key="2">
    <citation type="submission" date="2020-09" db="EMBL/GenBank/DDBJ databases">
        <authorList>
            <person name="Sun Q."/>
            <person name="Zhou Y."/>
        </authorList>
    </citation>
    <scope>NUCLEOTIDE SEQUENCE</scope>
    <source>
        <strain evidence="2">CGMCC 1.6293</strain>
    </source>
</reference>
<dbReference type="InterPro" id="IPR045632">
    <property type="entry name" value="DUF6314"/>
</dbReference>
<protein>
    <recommendedName>
        <fullName evidence="1">DUF6314 domain-containing protein</fullName>
    </recommendedName>
</protein>
<name>A0A917W9N7_9RHOB</name>
<feature type="domain" description="DUF6314" evidence="1">
    <location>
        <begin position="7"/>
        <end position="135"/>
    </location>
</feature>
<evidence type="ECO:0000313" key="3">
    <source>
        <dbReference type="Proteomes" id="UP000649829"/>
    </source>
</evidence>
<organism evidence="2 3">
    <name type="scientific">Pseudooceanicola nanhaiensis</name>
    <dbReference type="NCBI Taxonomy" id="375761"/>
    <lineage>
        <taxon>Bacteria</taxon>
        <taxon>Pseudomonadati</taxon>
        <taxon>Pseudomonadota</taxon>
        <taxon>Alphaproteobacteria</taxon>
        <taxon>Rhodobacterales</taxon>
        <taxon>Paracoccaceae</taxon>
        <taxon>Pseudooceanicola</taxon>
    </lineage>
</organism>
<sequence>MSALAPFEGVWRLDRRVENALGPDARFTGEAVFTPDGAGLVLQETGEMRIEGQGAFRAERRYLWRGVGARIAVFFDDLRPFHDFDPTEPRPEAEHPCAPDHYRVAYDFTGWPRWHAVWQVAGPRKSYVMHSTYSR</sequence>
<dbReference type="AlphaFoldDB" id="A0A917W9N7"/>
<dbReference type="EMBL" id="BMLF01000001">
    <property type="protein sequence ID" value="GGL86382.1"/>
    <property type="molecule type" value="Genomic_DNA"/>
</dbReference>